<dbReference type="AlphaFoldDB" id="A0A8J3CCZ0"/>
<dbReference type="GO" id="GO:0006310">
    <property type="term" value="P:DNA recombination"/>
    <property type="evidence" value="ECO:0007669"/>
    <property type="project" value="InterPro"/>
</dbReference>
<dbReference type="InterPro" id="IPR008822">
    <property type="entry name" value="Endonuclease_RusA-like"/>
</dbReference>
<dbReference type="GO" id="GO:0006281">
    <property type="term" value="P:DNA repair"/>
    <property type="evidence" value="ECO:0007669"/>
    <property type="project" value="InterPro"/>
</dbReference>
<dbReference type="RefSeq" id="WP_189057790.1">
    <property type="nucleotide sequence ID" value="NZ_BMMK01000011.1"/>
</dbReference>
<evidence type="ECO:0000256" key="1">
    <source>
        <dbReference type="SAM" id="MobiDB-lite"/>
    </source>
</evidence>
<dbReference type="GO" id="GO:0000287">
    <property type="term" value="F:magnesium ion binding"/>
    <property type="evidence" value="ECO:0007669"/>
    <property type="project" value="InterPro"/>
</dbReference>
<evidence type="ECO:0000313" key="2">
    <source>
        <dbReference type="EMBL" id="GGM55692.1"/>
    </source>
</evidence>
<dbReference type="Gene3D" id="3.30.1330.70">
    <property type="entry name" value="Holliday junction resolvase RusA"/>
    <property type="match status" value="1"/>
</dbReference>
<proteinExistence type="predicted"/>
<protein>
    <recommendedName>
        <fullName evidence="4">Holliday junction resolvase</fullName>
    </recommendedName>
</protein>
<name>A0A8J3CCZ0_9PSEU</name>
<keyword evidence="3" id="KW-1185">Reference proteome</keyword>
<reference evidence="2" key="2">
    <citation type="submission" date="2020-09" db="EMBL/GenBank/DDBJ databases">
        <authorList>
            <person name="Sun Q."/>
            <person name="Zhou Y."/>
        </authorList>
    </citation>
    <scope>NUCLEOTIDE SEQUENCE</scope>
    <source>
        <strain evidence="2">CGMCC 4.5737</strain>
    </source>
</reference>
<gene>
    <name evidence="2" type="ORF">GCM10012275_28510</name>
</gene>
<dbReference type="SUPFAM" id="SSF103084">
    <property type="entry name" value="Holliday junction resolvase RusA"/>
    <property type="match status" value="1"/>
</dbReference>
<evidence type="ECO:0008006" key="4">
    <source>
        <dbReference type="Google" id="ProtNLM"/>
    </source>
</evidence>
<sequence>MNTVDVFVPGRPAPQGSKRHVGNGVMVESSKHVKPWRQDVREAVLNAMDGQSGWARGVPLWARIEFLMPRPSTARRGDAWHVKRPDLDKLVRAVLDAVGSAGLWADDSQVASLSVSKMLVRNHDASGCHVIVGELR</sequence>
<accession>A0A8J3CCZ0</accession>
<organism evidence="2 3">
    <name type="scientific">Longimycelium tulufanense</name>
    <dbReference type="NCBI Taxonomy" id="907463"/>
    <lineage>
        <taxon>Bacteria</taxon>
        <taxon>Bacillati</taxon>
        <taxon>Actinomycetota</taxon>
        <taxon>Actinomycetes</taxon>
        <taxon>Pseudonocardiales</taxon>
        <taxon>Pseudonocardiaceae</taxon>
        <taxon>Longimycelium</taxon>
    </lineage>
</organism>
<dbReference type="InterPro" id="IPR036614">
    <property type="entry name" value="RusA-like_sf"/>
</dbReference>
<dbReference type="Pfam" id="PF05866">
    <property type="entry name" value="RusA"/>
    <property type="match status" value="1"/>
</dbReference>
<feature type="region of interest" description="Disordered" evidence="1">
    <location>
        <begin position="1"/>
        <end position="21"/>
    </location>
</feature>
<reference evidence="2" key="1">
    <citation type="journal article" date="2014" name="Int. J. Syst. Evol. Microbiol.">
        <title>Complete genome sequence of Corynebacterium casei LMG S-19264T (=DSM 44701T), isolated from a smear-ripened cheese.</title>
        <authorList>
            <consortium name="US DOE Joint Genome Institute (JGI-PGF)"/>
            <person name="Walter F."/>
            <person name="Albersmeier A."/>
            <person name="Kalinowski J."/>
            <person name="Ruckert C."/>
        </authorList>
    </citation>
    <scope>NUCLEOTIDE SEQUENCE</scope>
    <source>
        <strain evidence="2">CGMCC 4.5737</strain>
    </source>
</reference>
<evidence type="ECO:0000313" key="3">
    <source>
        <dbReference type="Proteomes" id="UP000637578"/>
    </source>
</evidence>
<dbReference type="Proteomes" id="UP000637578">
    <property type="component" value="Unassembled WGS sequence"/>
</dbReference>
<comment type="caution">
    <text evidence="2">The sequence shown here is derived from an EMBL/GenBank/DDBJ whole genome shotgun (WGS) entry which is preliminary data.</text>
</comment>
<dbReference type="EMBL" id="BMMK01000011">
    <property type="protein sequence ID" value="GGM55692.1"/>
    <property type="molecule type" value="Genomic_DNA"/>
</dbReference>